<evidence type="ECO:0000259" key="4">
    <source>
        <dbReference type="Pfam" id="PF01494"/>
    </source>
</evidence>
<keyword evidence="5" id="KW-0560">Oxidoreductase</keyword>
<dbReference type="Gene3D" id="3.30.9.10">
    <property type="entry name" value="D-Amino Acid Oxidase, subunit A, domain 2"/>
    <property type="match status" value="1"/>
</dbReference>
<dbReference type="Gene3D" id="3.40.30.120">
    <property type="match status" value="1"/>
</dbReference>
<evidence type="ECO:0000313" key="5">
    <source>
        <dbReference type="EMBL" id="MEN7538242.1"/>
    </source>
</evidence>
<dbReference type="PRINTS" id="PR00420">
    <property type="entry name" value="RNGMNOXGNASE"/>
</dbReference>
<keyword evidence="5" id="KW-0503">Monooxygenase</keyword>
<accession>A0ABV0CZE5</accession>
<dbReference type="GO" id="GO:0004497">
    <property type="term" value="F:monooxygenase activity"/>
    <property type="evidence" value="ECO:0007669"/>
    <property type="project" value="UniProtKB-KW"/>
</dbReference>
<dbReference type="InterPro" id="IPR002938">
    <property type="entry name" value="FAD-bd"/>
</dbReference>
<name>A0ABV0CZE5_9SPHN</name>
<protein>
    <submittedName>
        <fullName evidence="5">FAD-dependent monooxygenase</fullName>
    </submittedName>
</protein>
<keyword evidence="2" id="KW-0285">Flavoprotein</keyword>
<gene>
    <name evidence="5" type="ORF">ABDJ38_13755</name>
</gene>
<reference evidence="5 6" key="1">
    <citation type="submission" date="2024-05" db="EMBL/GenBank/DDBJ databases">
        <authorList>
            <person name="Park S."/>
        </authorList>
    </citation>
    <scope>NUCLEOTIDE SEQUENCE [LARGE SCALE GENOMIC DNA]</scope>
    <source>
        <strain evidence="5 6">DGU5</strain>
    </source>
</reference>
<feature type="domain" description="FAD-binding" evidence="4">
    <location>
        <begin position="4"/>
        <end position="352"/>
    </location>
</feature>
<dbReference type="Pfam" id="PF01494">
    <property type="entry name" value="FAD_binding_3"/>
    <property type="match status" value="1"/>
</dbReference>
<keyword evidence="3" id="KW-0274">FAD</keyword>
<comment type="caution">
    <text evidence="5">The sequence shown here is derived from an EMBL/GenBank/DDBJ whole genome shotgun (WGS) entry which is preliminary data.</text>
</comment>
<evidence type="ECO:0000256" key="1">
    <source>
        <dbReference type="ARBA" id="ARBA00001974"/>
    </source>
</evidence>
<dbReference type="NCBIfam" id="NF004780">
    <property type="entry name" value="PRK06126.1"/>
    <property type="match status" value="1"/>
</dbReference>
<dbReference type="Proteomes" id="UP001484535">
    <property type="component" value="Unassembled WGS sequence"/>
</dbReference>
<dbReference type="InterPro" id="IPR036188">
    <property type="entry name" value="FAD/NAD-bd_sf"/>
</dbReference>
<comment type="cofactor">
    <cofactor evidence="1">
        <name>FAD</name>
        <dbReference type="ChEBI" id="CHEBI:57692"/>
    </cofactor>
</comment>
<dbReference type="PANTHER" id="PTHR43004:SF19">
    <property type="entry name" value="BINDING MONOOXYGENASE, PUTATIVE (JCVI)-RELATED"/>
    <property type="match status" value="1"/>
</dbReference>
<dbReference type="SUPFAM" id="SSF51905">
    <property type="entry name" value="FAD/NAD(P)-binding domain"/>
    <property type="match status" value="1"/>
</dbReference>
<dbReference type="Gene3D" id="3.50.50.60">
    <property type="entry name" value="FAD/NAD(P)-binding domain"/>
    <property type="match status" value="1"/>
</dbReference>
<dbReference type="RefSeq" id="WP_346785705.1">
    <property type="nucleotide sequence ID" value="NZ_JBDLBR010000005.1"/>
</dbReference>
<dbReference type="PANTHER" id="PTHR43004">
    <property type="entry name" value="TRK SYSTEM POTASSIUM UPTAKE PROTEIN"/>
    <property type="match status" value="1"/>
</dbReference>
<sequence>MRQVSVLVAGGGPVGLTLARDLARRGIDVMLVERNATTTRHPKMDNTNVRSMEMFSLAGLEDRLRAVAVPEDSPFDVSWVTSMTGYEVKRFPIPSPQTARALFRERNDGSQPYSPAMRVSQAEIEPVLRTALDQEELSEVRFNLGIVDCAEDDEGVTATLRHSETGETEQVRCKYLAGCDGGGSTVRESLGIKLAGQFNIMPRFMTHFRTDDHEARALLQRWGRTWHYQSNHGTLIAQNDIDTWTLHSRYPANAVDGADPKELVARFVGKPIAMEVQVANPWSPHLATAERAVSKRCILAGDAAHQYIPTGGYGMNTGIADAYGAAWVIAAMLQGFGGPKLLAGYERERVPVWNYNCSAARRHNDLRVEAANIYVSKEAALEDDGPAGEQARAAMTAELERIGNAEAESLGIEMGYHYQFTSPLVCKEAGAIVPFDPEAYTPHTVPGGRLPSVYLEDGRAVYALLGRWFTLLAFGNADTSAMEQVAARRGIPLEVLRIKDDNARAVYAADMLLVRPDQHVAWRGSAIDAQSSDKVLAMATGW</sequence>
<keyword evidence="6" id="KW-1185">Reference proteome</keyword>
<evidence type="ECO:0000256" key="2">
    <source>
        <dbReference type="ARBA" id="ARBA00022630"/>
    </source>
</evidence>
<dbReference type="EMBL" id="JBDLBR010000005">
    <property type="protein sequence ID" value="MEN7538242.1"/>
    <property type="molecule type" value="Genomic_DNA"/>
</dbReference>
<organism evidence="5 6">
    <name type="scientific">Aurantiacibacter flavus</name>
    <dbReference type="NCBI Taxonomy" id="3145232"/>
    <lineage>
        <taxon>Bacteria</taxon>
        <taxon>Pseudomonadati</taxon>
        <taxon>Pseudomonadota</taxon>
        <taxon>Alphaproteobacteria</taxon>
        <taxon>Sphingomonadales</taxon>
        <taxon>Erythrobacteraceae</taxon>
        <taxon>Aurantiacibacter</taxon>
    </lineage>
</organism>
<dbReference type="InterPro" id="IPR050641">
    <property type="entry name" value="RIFMO-like"/>
</dbReference>
<dbReference type="Pfam" id="PF21274">
    <property type="entry name" value="Rng_hyd_C"/>
    <property type="match status" value="1"/>
</dbReference>
<evidence type="ECO:0000313" key="6">
    <source>
        <dbReference type="Proteomes" id="UP001484535"/>
    </source>
</evidence>
<proteinExistence type="predicted"/>
<evidence type="ECO:0000256" key="3">
    <source>
        <dbReference type="ARBA" id="ARBA00022827"/>
    </source>
</evidence>